<dbReference type="CDD" id="cd02440">
    <property type="entry name" value="AdoMet_MTases"/>
    <property type="match status" value="1"/>
</dbReference>
<dbReference type="Pfam" id="PF07021">
    <property type="entry name" value="MetW"/>
    <property type="match status" value="1"/>
</dbReference>
<sequence length="197" mass="21586">MRPDLDVVAALVGRDLRVLDLGCGDGALLEELIERRGCSGVGVERSDEGFHACVARGVPVTHGDLQEELSRTATGAFDCAILSLTLQATREPLEVLSEMRRVAPRRVVSLPNFGHWRLRLDLARTGRMPVSEALPYQWHDTPNIHLCTLRDFEATVAEIGMRIARRVLLDASGGRAPSATRVAPNLLAVRAVYVLED</sequence>
<name>A0A840IJX1_9ACTN</name>
<dbReference type="InterPro" id="IPR029063">
    <property type="entry name" value="SAM-dependent_MTases_sf"/>
</dbReference>
<proteinExistence type="predicted"/>
<evidence type="ECO:0000313" key="2">
    <source>
        <dbReference type="Proteomes" id="UP000585272"/>
    </source>
</evidence>
<keyword evidence="2" id="KW-1185">Reference proteome</keyword>
<dbReference type="Gene3D" id="3.40.50.150">
    <property type="entry name" value="Vaccinia Virus protein VP39"/>
    <property type="match status" value="1"/>
</dbReference>
<comment type="caution">
    <text evidence="1">The sequence shown here is derived from an EMBL/GenBank/DDBJ whole genome shotgun (WGS) entry which is preliminary data.</text>
</comment>
<gene>
    <name evidence="1" type="ORF">BDZ31_004685</name>
</gene>
<dbReference type="NCBIfam" id="TIGR02081">
    <property type="entry name" value="metW"/>
    <property type="match status" value="1"/>
</dbReference>
<reference evidence="1 2" key="1">
    <citation type="submission" date="2020-08" db="EMBL/GenBank/DDBJ databases">
        <title>Genomic Encyclopedia of Archaeal and Bacterial Type Strains, Phase II (KMG-II): from individual species to whole genera.</title>
        <authorList>
            <person name="Goeker M."/>
        </authorList>
    </citation>
    <scope>NUCLEOTIDE SEQUENCE [LARGE SCALE GENOMIC DNA]</scope>
    <source>
        <strain evidence="1 2">DSM 23288</strain>
    </source>
</reference>
<dbReference type="Proteomes" id="UP000585272">
    <property type="component" value="Unassembled WGS sequence"/>
</dbReference>
<dbReference type="RefSeq" id="WP_183345660.1">
    <property type="nucleotide sequence ID" value="NZ_JACHNU010000010.1"/>
</dbReference>
<dbReference type="AlphaFoldDB" id="A0A840IJX1"/>
<dbReference type="SUPFAM" id="SSF53335">
    <property type="entry name" value="S-adenosyl-L-methionine-dependent methyltransferases"/>
    <property type="match status" value="1"/>
</dbReference>
<evidence type="ECO:0000313" key="1">
    <source>
        <dbReference type="EMBL" id="MBB4665066.1"/>
    </source>
</evidence>
<protein>
    <submittedName>
        <fullName evidence="1">Methionine biosynthesis protein MetW</fullName>
    </submittedName>
</protein>
<accession>A0A840IJX1</accession>
<dbReference type="EMBL" id="JACHNU010000010">
    <property type="protein sequence ID" value="MBB4665066.1"/>
    <property type="molecule type" value="Genomic_DNA"/>
</dbReference>
<organism evidence="1 2">
    <name type="scientific">Conexibacter arvalis</name>
    <dbReference type="NCBI Taxonomy" id="912552"/>
    <lineage>
        <taxon>Bacteria</taxon>
        <taxon>Bacillati</taxon>
        <taxon>Actinomycetota</taxon>
        <taxon>Thermoleophilia</taxon>
        <taxon>Solirubrobacterales</taxon>
        <taxon>Conexibacteraceae</taxon>
        <taxon>Conexibacter</taxon>
    </lineage>
</organism>
<dbReference type="InterPro" id="IPR010743">
    <property type="entry name" value="Methionine_synth_MetW"/>
</dbReference>